<accession>A0A9W8VDQ7</accession>
<comment type="caution">
    <text evidence="4">The sequence shown here is derived from an EMBL/GenBank/DDBJ whole genome shotgun (WGS) entry which is preliminary data.</text>
</comment>
<dbReference type="AlphaFoldDB" id="A0A9W8VDQ7"/>
<evidence type="ECO:0000313" key="4">
    <source>
        <dbReference type="EMBL" id="KAJ4262923.1"/>
    </source>
</evidence>
<gene>
    <name evidence="4" type="ORF">NW762_006536</name>
</gene>
<dbReference type="InterPro" id="IPR036770">
    <property type="entry name" value="Ankyrin_rpt-contain_sf"/>
</dbReference>
<feature type="compositionally biased region" description="Basic residues" evidence="2">
    <location>
        <begin position="416"/>
        <end position="425"/>
    </location>
</feature>
<evidence type="ECO:0000256" key="2">
    <source>
        <dbReference type="SAM" id="MobiDB-lite"/>
    </source>
</evidence>
<dbReference type="PROSITE" id="PS50088">
    <property type="entry name" value="ANK_REPEAT"/>
    <property type="match status" value="1"/>
</dbReference>
<dbReference type="InterPro" id="IPR052895">
    <property type="entry name" value="HetReg/Transcr_Mod"/>
</dbReference>
<protein>
    <recommendedName>
        <fullName evidence="3">Heterokaryon incompatibility domain-containing protein</fullName>
    </recommendedName>
</protein>
<dbReference type="Pfam" id="PF06985">
    <property type="entry name" value="HET"/>
    <property type="match status" value="1"/>
</dbReference>
<evidence type="ECO:0000313" key="5">
    <source>
        <dbReference type="Proteomes" id="UP001152049"/>
    </source>
</evidence>
<feature type="domain" description="Heterokaryon incompatibility" evidence="3">
    <location>
        <begin position="236"/>
        <end position="348"/>
    </location>
</feature>
<dbReference type="InterPro" id="IPR010730">
    <property type="entry name" value="HET"/>
</dbReference>
<dbReference type="OrthoDB" id="4476201at2759"/>
<reference evidence="4" key="1">
    <citation type="submission" date="2022-09" db="EMBL/GenBank/DDBJ databases">
        <title>Fusarium specimens isolated from Avocado Roots.</title>
        <authorList>
            <person name="Stajich J."/>
            <person name="Roper C."/>
            <person name="Heimlech-Rivalta G."/>
        </authorList>
    </citation>
    <scope>NUCLEOTIDE SEQUENCE</scope>
    <source>
        <strain evidence="4">CF00136</strain>
    </source>
</reference>
<proteinExistence type="predicted"/>
<dbReference type="Pfam" id="PF12796">
    <property type="entry name" value="Ank_2"/>
    <property type="match status" value="1"/>
</dbReference>
<feature type="region of interest" description="Disordered" evidence="2">
    <location>
        <begin position="291"/>
        <end position="333"/>
    </location>
</feature>
<feature type="repeat" description="ANK" evidence="1">
    <location>
        <begin position="159"/>
        <end position="191"/>
    </location>
</feature>
<keyword evidence="1" id="KW-0040">ANK repeat</keyword>
<dbReference type="SUPFAM" id="SSF48403">
    <property type="entry name" value="Ankyrin repeat"/>
    <property type="match status" value="1"/>
</dbReference>
<dbReference type="PANTHER" id="PTHR24148">
    <property type="entry name" value="ANKYRIN REPEAT DOMAIN-CONTAINING PROTEIN 39 HOMOLOG-RELATED"/>
    <property type="match status" value="1"/>
</dbReference>
<dbReference type="InterPro" id="IPR002110">
    <property type="entry name" value="Ankyrin_rpt"/>
</dbReference>
<organism evidence="4 5">
    <name type="scientific">Fusarium torreyae</name>
    <dbReference type="NCBI Taxonomy" id="1237075"/>
    <lineage>
        <taxon>Eukaryota</taxon>
        <taxon>Fungi</taxon>
        <taxon>Dikarya</taxon>
        <taxon>Ascomycota</taxon>
        <taxon>Pezizomycotina</taxon>
        <taxon>Sordariomycetes</taxon>
        <taxon>Hypocreomycetidae</taxon>
        <taxon>Hypocreales</taxon>
        <taxon>Nectriaceae</taxon>
        <taxon>Fusarium</taxon>
    </lineage>
</organism>
<dbReference type="PANTHER" id="PTHR24148:SF64">
    <property type="entry name" value="HETEROKARYON INCOMPATIBILITY DOMAIN-CONTAINING PROTEIN"/>
    <property type="match status" value="1"/>
</dbReference>
<feature type="region of interest" description="Disordered" evidence="2">
    <location>
        <begin position="405"/>
        <end position="425"/>
    </location>
</feature>
<dbReference type="EMBL" id="JAOQAZ010000011">
    <property type="protein sequence ID" value="KAJ4262923.1"/>
    <property type="molecule type" value="Genomic_DNA"/>
</dbReference>
<feature type="compositionally biased region" description="Acidic residues" evidence="2">
    <location>
        <begin position="305"/>
        <end position="324"/>
    </location>
</feature>
<dbReference type="PROSITE" id="PS50297">
    <property type="entry name" value="ANK_REP_REGION"/>
    <property type="match status" value="1"/>
</dbReference>
<evidence type="ECO:0000259" key="3">
    <source>
        <dbReference type="Pfam" id="PF06985"/>
    </source>
</evidence>
<evidence type="ECO:0000256" key="1">
    <source>
        <dbReference type="PROSITE-ProRule" id="PRU00023"/>
    </source>
</evidence>
<name>A0A9W8VDQ7_9HYPO</name>
<dbReference type="Gene3D" id="1.25.40.20">
    <property type="entry name" value="Ankyrin repeat-containing domain"/>
    <property type="match status" value="1"/>
</dbReference>
<keyword evidence="5" id="KW-1185">Reference proteome</keyword>
<dbReference type="SMART" id="SM00248">
    <property type="entry name" value="ANK"/>
    <property type="match status" value="3"/>
</dbReference>
<sequence length="425" mass="48365">MNFNFQPPPIEFKNFEYNEIPPSSIRLLSFVKRPNQLSPPSILGVPLIECILETVDINNAPEYDLISSTRGNPRKVKPGEIDNYGPTHQYPIAVNGRILYVPRNIYEALKMARDVNDPVDRRHGPFGKTELIQAAEEHRIQTVQDCLQKGAYIHAQDCFGETAIHYAAENGHLHIVDLLLDHGASMTIVDSHGRTPLECLSYMKPDQWHHVEDLVYKFDQDPESRQPSNRVVQVGRPIWIDAVCIDPLKADEQVNHTSMITQIYCRAQSVVAWLGVSDDDTEVARNAITERFEGGDQTQNHNEDDAMWEDDSSSTVESESESGSEQEPTHEDKISAIVNLLTRSWFERSDLMHEVAFGRAITAYCGSHSFLLSELLEYLRRRDENEDIPSDLQILTLIGNKTNKRATYGSRNGGKLQRKTRRREE</sequence>
<dbReference type="Proteomes" id="UP001152049">
    <property type="component" value="Unassembled WGS sequence"/>
</dbReference>